<dbReference type="InterPro" id="IPR009003">
    <property type="entry name" value="Peptidase_S1_PA"/>
</dbReference>
<name>A0A0I9U4B2_9MYCO</name>
<gene>
    <name evidence="3" type="ORF">ABH38_13835</name>
</gene>
<dbReference type="AlphaFoldDB" id="A0A0I9U4B2"/>
<dbReference type="PROSITE" id="PS51257">
    <property type="entry name" value="PROKAR_LIPOPROTEIN"/>
    <property type="match status" value="1"/>
</dbReference>
<comment type="caution">
    <text evidence="3">The sequence shown here is derived from an EMBL/GenBank/DDBJ whole genome shotgun (WGS) entry which is preliminary data.</text>
</comment>
<dbReference type="Proteomes" id="UP000036334">
    <property type="component" value="Unassembled WGS sequence"/>
</dbReference>
<feature type="chain" id="PRO_5005236510" evidence="2">
    <location>
        <begin position="32"/>
        <end position="280"/>
    </location>
</feature>
<dbReference type="PATRIC" id="fig|29311.18.peg.938"/>
<keyword evidence="4" id="KW-1185">Reference proteome</keyword>
<reference evidence="3 4" key="1">
    <citation type="submission" date="2015-05" db="EMBL/GenBank/DDBJ databases">
        <title>Genome sequence of Mycobacterium haemophilum.</title>
        <authorList>
            <person name="Greninger A.L."/>
            <person name="Cunningham G."/>
            <person name="Miller S."/>
        </authorList>
    </citation>
    <scope>NUCLEOTIDE SEQUENCE [LARGE SCALE GENOMIC DNA]</scope>
    <source>
        <strain evidence="4">UC1</strain>
    </source>
</reference>
<accession>A0A0I9U4B2</accession>
<proteinExistence type="predicted"/>
<dbReference type="Pfam" id="PF13365">
    <property type="entry name" value="Trypsin_2"/>
    <property type="match status" value="1"/>
</dbReference>
<dbReference type="GO" id="GO:0006508">
    <property type="term" value="P:proteolysis"/>
    <property type="evidence" value="ECO:0007669"/>
    <property type="project" value="InterPro"/>
</dbReference>
<dbReference type="PROSITE" id="PS00134">
    <property type="entry name" value="TRYPSIN_HIS"/>
    <property type="match status" value="1"/>
</dbReference>
<feature type="compositionally biased region" description="Pro residues" evidence="1">
    <location>
        <begin position="37"/>
        <end position="49"/>
    </location>
</feature>
<evidence type="ECO:0000313" key="3">
    <source>
        <dbReference type="EMBL" id="KLO35963.1"/>
    </source>
</evidence>
<evidence type="ECO:0000313" key="4">
    <source>
        <dbReference type="Proteomes" id="UP000036334"/>
    </source>
</evidence>
<dbReference type="GO" id="GO:0004252">
    <property type="term" value="F:serine-type endopeptidase activity"/>
    <property type="evidence" value="ECO:0007669"/>
    <property type="project" value="InterPro"/>
</dbReference>
<dbReference type="SUPFAM" id="SSF50494">
    <property type="entry name" value="Trypsin-like serine proteases"/>
    <property type="match status" value="1"/>
</dbReference>
<dbReference type="RefSeq" id="WP_047315337.1">
    <property type="nucleotide sequence ID" value="NZ_LDPQ01000012.1"/>
</dbReference>
<protein>
    <submittedName>
        <fullName evidence="3">Trypsin</fullName>
    </submittedName>
</protein>
<organism evidence="3 4">
    <name type="scientific">Mycobacterium haemophilum</name>
    <dbReference type="NCBI Taxonomy" id="29311"/>
    <lineage>
        <taxon>Bacteria</taxon>
        <taxon>Bacillati</taxon>
        <taxon>Actinomycetota</taxon>
        <taxon>Actinomycetes</taxon>
        <taxon>Mycobacteriales</taxon>
        <taxon>Mycobacteriaceae</taxon>
        <taxon>Mycobacterium</taxon>
    </lineage>
</organism>
<dbReference type="EMBL" id="LDPR01000011">
    <property type="protein sequence ID" value="KLO35963.1"/>
    <property type="molecule type" value="Genomic_DNA"/>
</dbReference>
<feature type="region of interest" description="Disordered" evidence="1">
    <location>
        <begin position="36"/>
        <end position="62"/>
    </location>
</feature>
<evidence type="ECO:0000256" key="2">
    <source>
        <dbReference type="SAM" id="SignalP"/>
    </source>
</evidence>
<keyword evidence="2" id="KW-0732">Signal</keyword>
<dbReference type="InterPro" id="IPR043504">
    <property type="entry name" value="Peptidase_S1_PA_chymotrypsin"/>
</dbReference>
<dbReference type="Gene3D" id="2.40.10.10">
    <property type="entry name" value="Trypsin-like serine proteases"/>
    <property type="match status" value="2"/>
</dbReference>
<feature type="signal peptide" evidence="2">
    <location>
        <begin position="1"/>
        <end position="31"/>
    </location>
</feature>
<sequence length="280" mass="28095">MMRSMRVGTMWLCPLVSLVTLLTSCGQPAHHAVVAPAPVPRSSAPPPQVSQPEPEQVAGPVDPDPRVGAIFVDGGAMHVCTGSVVHSTGGDLVLTAAHCVSGSSQATFVPGLAGDAAPTDLWKVDQLYFDPRWIATKDPRADYVIARVSGIGGGAVESHVGSGLSLGTAPIPGSRVSVTGYPSAVGGMPIGCEARTGTTESGFPSLACEGLVSGTSGAPWVSGSTVIGLIGGLQGGGCAQNMSYSAPFDEHTAQLLARAQAGGPGDSAPSEFDDFCSATA</sequence>
<dbReference type="OrthoDB" id="3507155at2"/>
<dbReference type="STRING" id="1202450.B586_14595"/>
<evidence type="ECO:0000256" key="1">
    <source>
        <dbReference type="SAM" id="MobiDB-lite"/>
    </source>
</evidence>
<dbReference type="InterPro" id="IPR018114">
    <property type="entry name" value="TRYPSIN_HIS"/>
</dbReference>